<dbReference type="InterPro" id="IPR019794">
    <property type="entry name" value="Peroxidases_AS"/>
</dbReference>
<evidence type="ECO:0000256" key="15">
    <source>
        <dbReference type="ARBA" id="ARBA00023324"/>
    </source>
</evidence>
<dbReference type="PROSITE" id="PS00435">
    <property type="entry name" value="PEROXIDASE_1"/>
    <property type="match status" value="1"/>
</dbReference>
<feature type="binding site" description="axial binding residue" evidence="18">
    <location>
        <position position="191"/>
    </location>
    <ligand>
        <name>heme b</name>
        <dbReference type="ChEBI" id="CHEBI:60344"/>
    </ligand>
    <ligandPart>
        <name>Fe</name>
        <dbReference type="ChEBI" id="CHEBI:18248"/>
    </ligandPart>
</feature>
<keyword evidence="8 18" id="KW-0479">Metal-binding</keyword>
<dbReference type="AlphaFoldDB" id="A0AAW1M0U6"/>
<keyword evidence="24" id="KW-1185">Reference proteome</keyword>
<evidence type="ECO:0000259" key="22">
    <source>
        <dbReference type="PROSITE" id="PS50873"/>
    </source>
</evidence>
<proteinExistence type="inferred from homology"/>
<dbReference type="GO" id="GO:0140825">
    <property type="term" value="F:lactoperoxidase activity"/>
    <property type="evidence" value="ECO:0007669"/>
    <property type="project" value="UniProtKB-EC"/>
</dbReference>
<dbReference type="Proteomes" id="UP001443914">
    <property type="component" value="Unassembled WGS sequence"/>
</dbReference>
<dbReference type="InterPro" id="IPR002016">
    <property type="entry name" value="Haem_peroxidase"/>
</dbReference>
<dbReference type="Gene3D" id="1.10.420.10">
    <property type="entry name" value="Peroxidase, domain 2"/>
    <property type="match status" value="1"/>
</dbReference>
<keyword evidence="6 21" id="KW-0575">Peroxidase</keyword>
<comment type="function">
    <text evidence="2">Removal of H(2)O(2), oxidation of toxic reductants, biosynthesis and degradation of lignin, suberization, auxin catabolism, response to environmental stresses such as wounding, pathogen attack and oxidative stress. These functions might be dependent on each isozyme/isoform in each plant tissue.</text>
</comment>
<feature type="binding site" evidence="18">
    <location>
        <position position="74"/>
    </location>
    <ligand>
        <name>Ca(2+)</name>
        <dbReference type="ChEBI" id="CHEBI:29108"/>
        <label>1</label>
    </ligand>
</feature>
<dbReference type="GO" id="GO:0005576">
    <property type="term" value="C:extracellular region"/>
    <property type="evidence" value="ECO:0007669"/>
    <property type="project" value="UniProtKB-SubCell"/>
</dbReference>
<dbReference type="EMBL" id="JBDFQZ010000003">
    <property type="protein sequence ID" value="KAK9742278.1"/>
    <property type="molecule type" value="Genomic_DNA"/>
</dbReference>
<keyword evidence="7 21" id="KW-0349">Heme</keyword>
<name>A0AAW1M0U6_SAPOF</name>
<dbReference type="Pfam" id="PF00141">
    <property type="entry name" value="peroxidase"/>
    <property type="match status" value="1"/>
</dbReference>
<keyword evidence="12 18" id="KW-0408">Iron</keyword>
<evidence type="ECO:0000256" key="7">
    <source>
        <dbReference type="ARBA" id="ARBA00022617"/>
    </source>
</evidence>
<feature type="binding site" evidence="17">
    <location>
        <position position="161"/>
    </location>
    <ligand>
        <name>substrate</name>
    </ligand>
</feature>
<dbReference type="PROSITE" id="PS00436">
    <property type="entry name" value="PEROXIDASE_2"/>
    <property type="match status" value="1"/>
</dbReference>
<feature type="signal peptide" evidence="21">
    <location>
        <begin position="1"/>
        <end position="22"/>
    </location>
</feature>
<dbReference type="GO" id="GO:0006979">
    <property type="term" value="P:response to oxidative stress"/>
    <property type="evidence" value="ECO:0007669"/>
    <property type="project" value="UniProtKB-UniRule"/>
</dbReference>
<dbReference type="GO" id="GO:0020037">
    <property type="term" value="F:heme binding"/>
    <property type="evidence" value="ECO:0007669"/>
    <property type="project" value="UniProtKB-UniRule"/>
</dbReference>
<comment type="catalytic activity">
    <reaction evidence="1 21">
        <text>2 a phenolic donor + H2O2 = 2 a phenolic radical donor + 2 H2O</text>
        <dbReference type="Rhea" id="RHEA:56136"/>
        <dbReference type="ChEBI" id="CHEBI:15377"/>
        <dbReference type="ChEBI" id="CHEBI:16240"/>
        <dbReference type="ChEBI" id="CHEBI:139520"/>
        <dbReference type="ChEBI" id="CHEBI:139521"/>
        <dbReference type="EC" id="1.11.1.7"/>
    </reaction>
</comment>
<evidence type="ECO:0000256" key="21">
    <source>
        <dbReference type="RuleBase" id="RU362060"/>
    </source>
</evidence>
<keyword evidence="14" id="KW-0325">Glycoprotein</keyword>
<feature type="binding site" evidence="18">
    <location>
        <position position="70"/>
    </location>
    <ligand>
        <name>Ca(2+)</name>
        <dbReference type="ChEBI" id="CHEBI:29108"/>
        <label>1</label>
    </ligand>
</feature>
<dbReference type="InterPro" id="IPR010255">
    <property type="entry name" value="Haem_peroxidase_sf"/>
</dbReference>
<evidence type="ECO:0000313" key="24">
    <source>
        <dbReference type="Proteomes" id="UP001443914"/>
    </source>
</evidence>
<dbReference type="InterPro" id="IPR033905">
    <property type="entry name" value="Secretory_peroxidase"/>
</dbReference>
<evidence type="ECO:0000256" key="14">
    <source>
        <dbReference type="ARBA" id="ARBA00023180"/>
    </source>
</evidence>
<feature type="disulfide bond" evidence="20">
    <location>
        <begin position="33"/>
        <end position="113"/>
    </location>
</feature>
<gene>
    <name evidence="23" type="ORF">RND81_03G160900</name>
</gene>
<dbReference type="SUPFAM" id="SSF48113">
    <property type="entry name" value="Heme-dependent peroxidases"/>
    <property type="match status" value="1"/>
</dbReference>
<evidence type="ECO:0000256" key="20">
    <source>
        <dbReference type="PIRSR" id="PIRSR600823-5"/>
    </source>
</evidence>
<feature type="disulfide bond" evidence="20">
    <location>
        <begin position="198"/>
        <end position="223"/>
    </location>
</feature>
<dbReference type="PROSITE" id="PS50873">
    <property type="entry name" value="PEROXIDASE_4"/>
    <property type="match status" value="1"/>
</dbReference>
<evidence type="ECO:0000256" key="8">
    <source>
        <dbReference type="ARBA" id="ARBA00022723"/>
    </source>
</evidence>
<evidence type="ECO:0000256" key="11">
    <source>
        <dbReference type="ARBA" id="ARBA00023002"/>
    </source>
</evidence>
<dbReference type="FunFam" id="1.10.420.10:FF:000001">
    <property type="entry name" value="Peroxidase"/>
    <property type="match status" value="1"/>
</dbReference>
<dbReference type="GO" id="GO:0042744">
    <property type="term" value="P:hydrogen peroxide catabolic process"/>
    <property type="evidence" value="ECO:0007669"/>
    <property type="project" value="UniProtKB-KW"/>
</dbReference>
<dbReference type="PANTHER" id="PTHR31388">
    <property type="entry name" value="PEROXIDASE 72-RELATED"/>
    <property type="match status" value="1"/>
</dbReference>
<keyword evidence="10 18" id="KW-0106">Calcium</keyword>
<comment type="cofactor">
    <cofactor evidence="18 21">
        <name>Ca(2+)</name>
        <dbReference type="ChEBI" id="CHEBI:29108"/>
    </cofactor>
    <text evidence="18 21">Binds 2 calcium ions per subunit.</text>
</comment>
<keyword evidence="15 21" id="KW-0376">Hydrogen peroxide</keyword>
<dbReference type="EC" id="1.11.1.7" evidence="4 21"/>
<evidence type="ECO:0000256" key="17">
    <source>
        <dbReference type="PIRSR" id="PIRSR600823-2"/>
    </source>
</evidence>
<keyword evidence="5 21" id="KW-0964">Secreted</keyword>
<keyword evidence="13 20" id="KW-1015">Disulfide bond</keyword>
<feature type="binding site" evidence="18">
    <location>
        <position position="236"/>
    </location>
    <ligand>
        <name>Ca(2+)</name>
        <dbReference type="ChEBI" id="CHEBI:29108"/>
        <label>2</label>
    </ligand>
</feature>
<evidence type="ECO:0000256" key="10">
    <source>
        <dbReference type="ARBA" id="ARBA00022837"/>
    </source>
</evidence>
<evidence type="ECO:0000256" key="13">
    <source>
        <dbReference type="ARBA" id="ARBA00023157"/>
    </source>
</evidence>
<evidence type="ECO:0000256" key="16">
    <source>
        <dbReference type="PIRSR" id="PIRSR600823-1"/>
    </source>
</evidence>
<evidence type="ECO:0000256" key="18">
    <source>
        <dbReference type="PIRSR" id="PIRSR600823-3"/>
    </source>
</evidence>
<organism evidence="23 24">
    <name type="scientific">Saponaria officinalis</name>
    <name type="common">Common soapwort</name>
    <name type="synonym">Lychnis saponaria</name>
    <dbReference type="NCBI Taxonomy" id="3572"/>
    <lineage>
        <taxon>Eukaryota</taxon>
        <taxon>Viridiplantae</taxon>
        <taxon>Streptophyta</taxon>
        <taxon>Embryophyta</taxon>
        <taxon>Tracheophyta</taxon>
        <taxon>Spermatophyta</taxon>
        <taxon>Magnoliopsida</taxon>
        <taxon>eudicotyledons</taxon>
        <taxon>Gunneridae</taxon>
        <taxon>Pentapetalae</taxon>
        <taxon>Caryophyllales</taxon>
        <taxon>Caryophyllaceae</taxon>
        <taxon>Caryophylleae</taxon>
        <taxon>Saponaria</taxon>
    </lineage>
</organism>
<evidence type="ECO:0000256" key="2">
    <source>
        <dbReference type="ARBA" id="ARBA00002322"/>
    </source>
</evidence>
<feature type="binding site" evidence="18">
    <location>
        <position position="65"/>
    </location>
    <ligand>
        <name>Ca(2+)</name>
        <dbReference type="ChEBI" id="CHEBI:29108"/>
        <label>1</label>
    </ligand>
</feature>
<feature type="disulfide bond" evidence="20">
    <location>
        <begin position="119"/>
        <end position="312"/>
    </location>
</feature>
<evidence type="ECO:0000256" key="5">
    <source>
        <dbReference type="ARBA" id="ARBA00022525"/>
    </source>
</evidence>
<dbReference type="PANTHER" id="PTHR31388:SF264">
    <property type="entry name" value="PEROXIDASE 59"/>
    <property type="match status" value="1"/>
</dbReference>
<dbReference type="CDD" id="cd00693">
    <property type="entry name" value="secretory_peroxidase"/>
    <property type="match status" value="1"/>
</dbReference>
<feature type="binding site" evidence="18">
    <location>
        <position position="86"/>
    </location>
    <ligand>
        <name>Ca(2+)</name>
        <dbReference type="ChEBI" id="CHEBI:29108"/>
        <label>1</label>
    </ligand>
</feature>
<evidence type="ECO:0000313" key="23">
    <source>
        <dbReference type="EMBL" id="KAK9742278.1"/>
    </source>
</evidence>
<feature type="chain" id="PRO_5043092988" description="Peroxidase" evidence="21">
    <location>
        <begin position="23"/>
        <end position="319"/>
    </location>
</feature>
<feature type="binding site" evidence="18">
    <location>
        <position position="72"/>
    </location>
    <ligand>
        <name>Ca(2+)</name>
        <dbReference type="ChEBI" id="CHEBI:29108"/>
        <label>1</label>
    </ligand>
</feature>
<accession>A0AAW1M0U6</accession>
<evidence type="ECO:0000256" key="3">
    <source>
        <dbReference type="ARBA" id="ARBA00006873"/>
    </source>
</evidence>
<evidence type="ECO:0000256" key="1">
    <source>
        <dbReference type="ARBA" id="ARBA00000189"/>
    </source>
</evidence>
<comment type="similarity">
    <text evidence="21">Belongs to the peroxidase family. Classical plant (class III) peroxidase subfamily.</text>
</comment>
<comment type="similarity">
    <text evidence="3">Belongs to the peroxidase family. Ascorbate peroxidase subfamily.</text>
</comment>
<dbReference type="InterPro" id="IPR019793">
    <property type="entry name" value="Peroxidases_heam-ligand_BS"/>
</dbReference>
<dbReference type="GO" id="GO:0046872">
    <property type="term" value="F:metal ion binding"/>
    <property type="evidence" value="ECO:0007669"/>
    <property type="project" value="UniProtKB-UniRule"/>
</dbReference>
<evidence type="ECO:0000256" key="9">
    <source>
        <dbReference type="ARBA" id="ARBA00022729"/>
    </source>
</evidence>
<dbReference type="PRINTS" id="PR00458">
    <property type="entry name" value="PEROXIDASE"/>
</dbReference>
<evidence type="ECO:0000256" key="6">
    <source>
        <dbReference type="ARBA" id="ARBA00022559"/>
    </source>
</evidence>
<comment type="cofactor">
    <cofactor evidence="18 21">
        <name>heme b</name>
        <dbReference type="ChEBI" id="CHEBI:60344"/>
    </cofactor>
    <text evidence="18 21">Binds 1 heme b (iron(II)-protoporphyrin IX) group per subunit.</text>
</comment>
<reference evidence="23" key="1">
    <citation type="submission" date="2024-03" db="EMBL/GenBank/DDBJ databases">
        <title>WGS assembly of Saponaria officinalis var. Norfolk2.</title>
        <authorList>
            <person name="Jenkins J."/>
            <person name="Shu S."/>
            <person name="Grimwood J."/>
            <person name="Barry K."/>
            <person name="Goodstein D."/>
            <person name="Schmutz J."/>
            <person name="Leebens-Mack J."/>
            <person name="Osbourn A."/>
        </authorList>
    </citation>
    <scope>NUCLEOTIDE SEQUENCE [LARGE SCALE GENOMIC DNA]</scope>
    <source>
        <strain evidence="23">JIC</strain>
    </source>
</reference>
<comment type="caution">
    <text evidence="23">The sequence shown here is derived from an EMBL/GenBank/DDBJ whole genome shotgun (WGS) entry which is preliminary data.</text>
</comment>
<comment type="subcellular location">
    <subcellularLocation>
        <location evidence="21">Secreted</location>
    </subcellularLocation>
</comment>
<protein>
    <recommendedName>
        <fullName evidence="4 21">Peroxidase</fullName>
        <ecNumber evidence="4 21">1.11.1.7</ecNumber>
    </recommendedName>
</protein>
<sequence>MASYKLPIISTIVLLLGLSIEAQLTSDYYSYSCPEALEIVHNLVVEALTNETRMGASLLRLHFHDCFVNGCDASVLLDDNGTFIGEKTAFPNNNSLRGFHVIDVIKAKLEKACPNVVSCADILAIAARDAVHHLGGPSWEVKMGRRDSVTANKSAANQLLPAPSANISVLTSNFASLGLSFEDLIALSGAHTIGFARCSTIRQRIYGDVNINPSFADSLRSKCPRTGNDTVLQGLDVKTPSHFDNLYYKNLLIKKGLLHSDQELYNSNQADPIVRKFSRDISLFFNSFSIAMIKMGDISPLTGTNGEIRRHCRRSNKKP</sequence>
<feature type="disulfide bond" evidence="20">
    <location>
        <begin position="66"/>
        <end position="71"/>
    </location>
</feature>
<feature type="binding site" evidence="18">
    <location>
        <position position="68"/>
    </location>
    <ligand>
        <name>Ca(2+)</name>
        <dbReference type="ChEBI" id="CHEBI:29108"/>
        <label>1</label>
    </ligand>
</feature>
<keyword evidence="11 21" id="KW-0560">Oxidoreductase</keyword>
<keyword evidence="9 21" id="KW-0732">Signal</keyword>
<dbReference type="Gene3D" id="1.10.520.10">
    <property type="match status" value="1"/>
</dbReference>
<feature type="binding site" evidence="18">
    <location>
        <position position="239"/>
    </location>
    <ligand>
        <name>Ca(2+)</name>
        <dbReference type="ChEBI" id="CHEBI:29108"/>
        <label>2</label>
    </ligand>
</feature>
<dbReference type="InterPro" id="IPR000823">
    <property type="entry name" value="Peroxidase_pln"/>
</dbReference>
<feature type="active site" description="Proton acceptor" evidence="16">
    <location>
        <position position="64"/>
    </location>
</feature>
<evidence type="ECO:0000256" key="4">
    <source>
        <dbReference type="ARBA" id="ARBA00012313"/>
    </source>
</evidence>
<evidence type="ECO:0000256" key="19">
    <source>
        <dbReference type="PIRSR" id="PIRSR600823-4"/>
    </source>
</evidence>
<evidence type="ECO:0000256" key="12">
    <source>
        <dbReference type="ARBA" id="ARBA00023004"/>
    </source>
</evidence>
<feature type="binding site" evidence="18">
    <location>
        <position position="244"/>
    </location>
    <ligand>
        <name>Ca(2+)</name>
        <dbReference type="ChEBI" id="CHEBI:29108"/>
        <label>2</label>
    </ligand>
</feature>
<feature type="domain" description="Plant heme peroxidase family profile" evidence="22">
    <location>
        <begin position="23"/>
        <end position="316"/>
    </location>
</feature>
<feature type="binding site" evidence="18">
    <location>
        <position position="192"/>
    </location>
    <ligand>
        <name>Ca(2+)</name>
        <dbReference type="ChEBI" id="CHEBI:29108"/>
        <label>2</label>
    </ligand>
</feature>
<feature type="site" description="Transition state stabilizer" evidence="19">
    <location>
        <position position="60"/>
    </location>
</feature>
<dbReference type="PRINTS" id="PR00461">
    <property type="entry name" value="PLPEROXIDASE"/>
</dbReference>
<dbReference type="FunFam" id="1.10.520.10:FF:000001">
    <property type="entry name" value="Peroxidase"/>
    <property type="match status" value="1"/>
</dbReference>